<evidence type="ECO:0000313" key="16">
    <source>
        <dbReference type="Proteomes" id="UP000655830"/>
    </source>
</evidence>
<keyword evidence="13" id="KW-0464">Manganese</keyword>
<evidence type="ECO:0000256" key="3">
    <source>
        <dbReference type="ARBA" id="ARBA00001941"/>
    </source>
</evidence>
<comment type="function">
    <text evidence="10">Catalyzes the reversible epimerization of D-ribulose 5-phosphate to D-xylulose 5-phosphate.</text>
</comment>
<feature type="binding site" evidence="10">
    <location>
        <begin position="174"/>
        <end position="176"/>
    </location>
    <ligand>
        <name>substrate</name>
    </ligand>
</feature>
<evidence type="ECO:0000256" key="2">
    <source>
        <dbReference type="ARBA" id="ARBA00001936"/>
    </source>
</evidence>
<dbReference type="NCBIfam" id="NF004076">
    <property type="entry name" value="PRK05581.1-4"/>
    <property type="match status" value="1"/>
</dbReference>
<name>A0A926IE59_9FIRM</name>
<dbReference type="RefSeq" id="WP_249332488.1">
    <property type="nucleotide sequence ID" value="NZ_JACRSY010000010.1"/>
</dbReference>
<feature type="binding site" evidence="14">
    <location>
        <position position="176"/>
    </location>
    <ligand>
        <name>substrate</name>
    </ligand>
</feature>
<keyword evidence="8 10" id="KW-0479">Metal-binding</keyword>
<evidence type="ECO:0000256" key="12">
    <source>
        <dbReference type="PIRSR" id="PIRSR001461-1"/>
    </source>
</evidence>
<evidence type="ECO:0000256" key="6">
    <source>
        <dbReference type="ARBA" id="ARBA00009541"/>
    </source>
</evidence>
<comment type="cofactor">
    <cofactor evidence="3">
        <name>Co(2+)</name>
        <dbReference type="ChEBI" id="CHEBI:48828"/>
    </cofactor>
</comment>
<keyword evidence="13" id="KW-0862">Zinc</keyword>
<accession>A0A926IE59</accession>
<evidence type="ECO:0000313" key="15">
    <source>
        <dbReference type="EMBL" id="MBC8579413.1"/>
    </source>
</evidence>
<evidence type="ECO:0000256" key="5">
    <source>
        <dbReference type="ARBA" id="ARBA00001954"/>
    </source>
</evidence>
<dbReference type="CDD" id="cd00429">
    <property type="entry name" value="RPE"/>
    <property type="match status" value="1"/>
</dbReference>
<feature type="binding site" evidence="10 13">
    <location>
        <position position="34"/>
    </location>
    <ligand>
        <name>a divalent metal cation</name>
        <dbReference type="ChEBI" id="CHEBI:60240"/>
    </ligand>
</feature>
<feature type="binding site" evidence="10 13">
    <location>
        <position position="32"/>
    </location>
    <ligand>
        <name>a divalent metal cation</name>
        <dbReference type="ChEBI" id="CHEBI:60240"/>
    </ligand>
</feature>
<comment type="cofactor">
    <cofactor evidence="4">
        <name>Zn(2+)</name>
        <dbReference type="ChEBI" id="CHEBI:29105"/>
    </cofactor>
</comment>
<feature type="active site" description="Proton acceptor" evidence="10 12">
    <location>
        <position position="34"/>
    </location>
</feature>
<sequence>MNYLAPSILSADFAALGEAVTLVEAAGAPFIHVDVMDGHFVPNITIGAPVAKSLRKHIKGVMDVHLMIENPDQYLQDFKDAGADIVTVHYEASRHIHRTLQTIRSLGMKSGLSLNPGTPVEVIECLLDEIDMVLIMSVNPGFGGQSFIPYALEKVKTVKELAKKHNKELLIQVDGGVGLHNVKEVVEAGANVVVAGSAVFGAEDVTKAVQEFIALMNE</sequence>
<evidence type="ECO:0000256" key="7">
    <source>
        <dbReference type="ARBA" id="ARBA00013188"/>
    </source>
</evidence>
<comment type="similarity">
    <text evidence="6 10 11">Belongs to the ribulose-phosphate 3-epimerase family.</text>
</comment>
<evidence type="ECO:0000256" key="8">
    <source>
        <dbReference type="ARBA" id="ARBA00022723"/>
    </source>
</evidence>
<keyword evidence="10 11" id="KW-0119">Carbohydrate metabolism</keyword>
<dbReference type="Proteomes" id="UP000655830">
    <property type="component" value="Unassembled WGS sequence"/>
</dbReference>
<dbReference type="GO" id="GO:0004750">
    <property type="term" value="F:D-ribulose-phosphate 3-epimerase activity"/>
    <property type="evidence" value="ECO:0007669"/>
    <property type="project" value="UniProtKB-UniRule"/>
</dbReference>
<evidence type="ECO:0000256" key="9">
    <source>
        <dbReference type="ARBA" id="ARBA00023235"/>
    </source>
</evidence>
<dbReference type="SUPFAM" id="SSF51366">
    <property type="entry name" value="Ribulose-phoshate binding barrel"/>
    <property type="match status" value="1"/>
</dbReference>
<keyword evidence="9 10" id="KW-0413">Isomerase</keyword>
<dbReference type="FunFam" id="3.20.20.70:FF:000004">
    <property type="entry name" value="Ribulose-phosphate 3-epimerase"/>
    <property type="match status" value="1"/>
</dbReference>
<dbReference type="InterPro" id="IPR000056">
    <property type="entry name" value="Ribul_P_3_epim-like"/>
</dbReference>
<evidence type="ECO:0000256" key="14">
    <source>
        <dbReference type="PIRSR" id="PIRSR001461-3"/>
    </source>
</evidence>
<feature type="binding site" evidence="10 13">
    <location>
        <position position="65"/>
    </location>
    <ligand>
        <name>a divalent metal cation</name>
        <dbReference type="ChEBI" id="CHEBI:60240"/>
    </ligand>
</feature>
<comment type="cofactor">
    <cofactor evidence="2">
        <name>Mn(2+)</name>
        <dbReference type="ChEBI" id="CHEBI:29035"/>
    </cofactor>
</comment>
<comment type="catalytic activity">
    <reaction evidence="1 10 11">
        <text>D-ribulose 5-phosphate = D-xylulose 5-phosphate</text>
        <dbReference type="Rhea" id="RHEA:13677"/>
        <dbReference type="ChEBI" id="CHEBI:57737"/>
        <dbReference type="ChEBI" id="CHEBI:58121"/>
        <dbReference type="EC" id="5.1.3.1"/>
    </reaction>
</comment>
<dbReference type="Gene3D" id="3.20.20.70">
    <property type="entry name" value="Aldolase class I"/>
    <property type="match status" value="1"/>
</dbReference>
<dbReference type="InterPro" id="IPR013785">
    <property type="entry name" value="Aldolase_TIM"/>
</dbReference>
<feature type="binding site" evidence="10 14">
    <location>
        <position position="65"/>
    </location>
    <ligand>
        <name>substrate</name>
    </ligand>
</feature>
<protein>
    <recommendedName>
        <fullName evidence="7 10">Ribulose-phosphate 3-epimerase</fullName>
        <ecNumber evidence="7 10">5.1.3.1</ecNumber>
    </recommendedName>
</protein>
<feature type="binding site" evidence="10 14">
    <location>
        <position position="7"/>
    </location>
    <ligand>
        <name>substrate</name>
    </ligand>
</feature>
<gene>
    <name evidence="10" type="primary">rpe</name>
    <name evidence="15" type="ORF">H8718_07715</name>
</gene>
<organism evidence="15 16">
    <name type="scientific">Zhenhengia yiwuensis</name>
    <dbReference type="NCBI Taxonomy" id="2763666"/>
    <lineage>
        <taxon>Bacteria</taxon>
        <taxon>Bacillati</taxon>
        <taxon>Bacillota</taxon>
        <taxon>Clostridia</taxon>
        <taxon>Lachnospirales</taxon>
        <taxon>Lachnospiraceae</taxon>
        <taxon>Zhenhengia</taxon>
    </lineage>
</organism>
<evidence type="ECO:0000256" key="4">
    <source>
        <dbReference type="ARBA" id="ARBA00001947"/>
    </source>
</evidence>
<dbReference type="NCBIfam" id="TIGR01163">
    <property type="entry name" value="rpe"/>
    <property type="match status" value="1"/>
</dbReference>
<feature type="binding site" evidence="10 13">
    <location>
        <position position="174"/>
    </location>
    <ligand>
        <name>a divalent metal cation</name>
        <dbReference type="ChEBI" id="CHEBI:60240"/>
    </ligand>
</feature>
<comment type="pathway">
    <text evidence="10">Carbohydrate degradation.</text>
</comment>
<dbReference type="AlphaFoldDB" id="A0A926IE59"/>
<feature type="binding site" evidence="10 14">
    <location>
        <begin position="196"/>
        <end position="197"/>
    </location>
    <ligand>
        <name>substrate</name>
    </ligand>
</feature>
<comment type="caution">
    <text evidence="15">The sequence shown here is derived from an EMBL/GenBank/DDBJ whole genome shotgun (WGS) entry which is preliminary data.</text>
</comment>
<dbReference type="InterPro" id="IPR011060">
    <property type="entry name" value="RibuloseP-bd_barrel"/>
</dbReference>
<comment type="cofactor">
    <cofactor evidence="10 13">
        <name>a divalent metal cation</name>
        <dbReference type="ChEBI" id="CHEBI:60240"/>
    </cofactor>
    <text evidence="10 13">Binds 1 divalent metal cation per subunit.</text>
</comment>
<dbReference type="GO" id="GO:0005737">
    <property type="term" value="C:cytoplasm"/>
    <property type="evidence" value="ECO:0007669"/>
    <property type="project" value="UniProtKB-ARBA"/>
</dbReference>
<feature type="binding site" evidence="10 14">
    <location>
        <begin position="141"/>
        <end position="144"/>
    </location>
    <ligand>
        <name>substrate</name>
    </ligand>
</feature>
<dbReference type="PANTHER" id="PTHR11749">
    <property type="entry name" value="RIBULOSE-5-PHOSPHATE-3-EPIMERASE"/>
    <property type="match status" value="1"/>
</dbReference>
<reference evidence="15" key="1">
    <citation type="submission" date="2020-08" db="EMBL/GenBank/DDBJ databases">
        <title>Genome public.</title>
        <authorList>
            <person name="Liu C."/>
            <person name="Sun Q."/>
        </authorList>
    </citation>
    <scope>NUCLEOTIDE SEQUENCE</scope>
    <source>
        <strain evidence="15">NSJ-12</strain>
    </source>
</reference>
<comment type="cofactor">
    <cofactor evidence="5">
        <name>Fe(2+)</name>
        <dbReference type="ChEBI" id="CHEBI:29033"/>
    </cofactor>
</comment>
<dbReference type="GO" id="GO:0046872">
    <property type="term" value="F:metal ion binding"/>
    <property type="evidence" value="ECO:0007669"/>
    <property type="project" value="UniProtKB-UniRule"/>
</dbReference>
<dbReference type="PROSITE" id="PS01085">
    <property type="entry name" value="RIBUL_P_3_EPIMER_1"/>
    <property type="match status" value="1"/>
</dbReference>
<evidence type="ECO:0000256" key="10">
    <source>
        <dbReference type="HAMAP-Rule" id="MF_02227"/>
    </source>
</evidence>
<keyword evidence="16" id="KW-1185">Reference proteome</keyword>
<dbReference type="InterPro" id="IPR026019">
    <property type="entry name" value="Ribul_P_3_epim"/>
</dbReference>
<dbReference type="PROSITE" id="PS01086">
    <property type="entry name" value="RIBUL_P_3_EPIMER_2"/>
    <property type="match status" value="1"/>
</dbReference>
<evidence type="ECO:0000256" key="13">
    <source>
        <dbReference type="PIRSR" id="PIRSR001461-2"/>
    </source>
</evidence>
<dbReference type="EMBL" id="JACRSY010000010">
    <property type="protein sequence ID" value="MBC8579413.1"/>
    <property type="molecule type" value="Genomic_DNA"/>
</dbReference>
<feature type="active site" description="Proton donor" evidence="10 12">
    <location>
        <position position="174"/>
    </location>
</feature>
<dbReference type="EC" id="5.1.3.1" evidence="7 10"/>
<proteinExistence type="inferred from homology"/>
<dbReference type="Pfam" id="PF00834">
    <property type="entry name" value="Ribul_P_3_epim"/>
    <property type="match status" value="1"/>
</dbReference>
<dbReference type="GO" id="GO:0019323">
    <property type="term" value="P:pentose catabolic process"/>
    <property type="evidence" value="ECO:0007669"/>
    <property type="project" value="UniProtKB-UniRule"/>
</dbReference>
<dbReference type="HAMAP" id="MF_02227">
    <property type="entry name" value="RPE"/>
    <property type="match status" value="1"/>
</dbReference>
<dbReference type="PIRSF" id="PIRSF001461">
    <property type="entry name" value="RPE"/>
    <property type="match status" value="1"/>
</dbReference>
<dbReference type="GO" id="GO:0006098">
    <property type="term" value="P:pentose-phosphate shunt"/>
    <property type="evidence" value="ECO:0007669"/>
    <property type="project" value="UniProtKB-UniRule"/>
</dbReference>
<keyword evidence="13" id="KW-0170">Cobalt</keyword>
<evidence type="ECO:0000256" key="1">
    <source>
        <dbReference type="ARBA" id="ARBA00001782"/>
    </source>
</evidence>
<evidence type="ECO:0000256" key="11">
    <source>
        <dbReference type="PIRNR" id="PIRNR001461"/>
    </source>
</evidence>